<sequence length="273" mass="29636">MRNFKRSVFAALLIGAGASAVPAAAFEGTPVRPEDTAIPVASNQPATAPALKKALPAAPSTTSLTALQYAAEGGHPIAQWRLGRMYADGNGVVQDDLRAFDYFSKIANAHAEDSPSAPQAAIVANAFVALGRYYLDGIPNSKIKRDPERAREMLSYAASYFGNADAQYDLARLYIDGIGVPRDFRYGARWLGLAAQKGQHQAQAMLGQLLFNGDKLPRQAARGLMWLTLARDAATPEEAWIKDSYNRAVAKASDDDRVMALQMLEHWVQGRRD</sequence>
<dbReference type="Proteomes" id="UP000248134">
    <property type="component" value="Unassembled WGS sequence"/>
</dbReference>
<accession>A0A323UKE3</accession>
<name>A0A323UKE3_RHOPL</name>
<reference evidence="2 3" key="1">
    <citation type="submission" date="2018-06" db="EMBL/GenBank/DDBJ databases">
        <title>Draft Whole-Genome Sequence of the purple photosynthetic bacterium Rhodospeudomonas palustris XCP.</title>
        <authorList>
            <person name="Rayyan A."/>
            <person name="Meyer T.E."/>
            <person name="Kyndt J.A."/>
        </authorList>
    </citation>
    <scope>NUCLEOTIDE SEQUENCE [LARGE SCALE GENOMIC DNA]</scope>
    <source>
        <strain evidence="2 3">XCP</strain>
    </source>
</reference>
<dbReference type="SMART" id="SM00671">
    <property type="entry name" value="SEL1"/>
    <property type="match status" value="4"/>
</dbReference>
<dbReference type="InterPro" id="IPR011990">
    <property type="entry name" value="TPR-like_helical_dom_sf"/>
</dbReference>
<feature type="signal peptide" evidence="1">
    <location>
        <begin position="1"/>
        <end position="25"/>
    </location>
</feature>
<feature type="chain" id="PRO_5016405468" evidence="1">
    <location>
        <begin position="26"/>
        <end position="273"/>
    </location>
</feature>
<dbReference type="AlphaFoldDB" id="A0A323UKE3"/>
<dbReference type="RefSeq" id="WP_110785552.1">
    <property type="nucleotide sequence ID" value="NZ_QKQS01000013.1"/>
</dbReference>
<dbReference type="PANTHER" id="PTHR11102:SF160">
    <property type="entry name" value="ERAD-ASSOCIATED E3 UBIQUITIN-PROTEIN LIGASE COMPONENT HRD3"/>
    <property type="match status" value="1"/>
</dbReference>
<evidence type="ECO:0000313" key="3">
    <source>
        <dbReference type="Proteomes" id="UP000248134"/>
    </source>
</evidence>
<proteinExistence type="predicted"/>
<evidence type="ECO:0000313" key="2">
    <source>
        <dbReference type="EMBL" id="PZA12030.1"/>
    </source>
</evidence>
<dbReference type="InterPro" id="IPR006597">
    <property type="entry name" value="Sel1-like"/>
</dbReference>
<dbReference type="OrthoDB" id="9796900at2"/>
<dbReference type="Gene3D" id="1.25.40.10">
    <property type="entry name" value="Tetratricopeptide repeat domain"/>
    <property type="match status" value="2"/>
</dbReference>
<dbReference type="Pfam" id="PF08238">
    <property type="entry name" value="Sel1"/>
    <property type="match status" value="4"/>
</dbReference>
<evidence type="ECO:0000256" key="1">
    <source>
        <dbReference type="SAM" id="SignalP"/>
    </source>
</evidence>
<comment type="caution">
    <text evidence="2">The sequence shown here is derived from an EMBL/GenBank/DDBJ whole genome shotgun (WGS) entry which is preliminary data.</text>
</comment>
<gene>
    <name evidence="2" type="ORF">DNX69_08360</name>
</gene>
<dbReference type="PANTHER" id="PTHR11102">
    <property type="entry name" value="SEL-1-LIKE PROTEIN"/>
    <property type="match status" value="1"/>
</dbReference>
<dbReference type="SUPFAM" id="SSF81901">
    <property type="entry name" value="HCP-like"/>
    <property type="match status" value="1"/>
</dbReference>
<dbReference type="EMBL" id="QKQS01000013">
    <property type="protein sequence ID" value="PZA12030.1"/>
    <property type="molecule type" value="Genomic_DNA"/>
</dbReference>
<protein>
    <submittedName>
        <fullName evidence="2">Sel1 repeat family protein</fullName>
    </submittedName>
</protein>
<dbReference type="InterPro" id="IPR050767">
    <property type="entry name" value="Sel1_AlgK"/>
</dbReference>
<organism evidence="2 3">
    <name type="scientific">Rhodopseudomonas palustris</name>
    <dbReference type="NCBI Taxonomy" id="1076"/>
    <lineage>
        <taxon>Bacteria</taxon>
        <taxon>Pseudomonadati</taxon>
        <taxon>Pseudomonadota</taxon>
        <taxon>Alphaproteobacteria</taxon>
        <taxon>Hyphomicrobiales</taxon>
        <taxon>Nitrobacteraceae</taxon>
        <taxon>Rhodopseudomonas</taxon>
    </lineage>
</organism>
<keyword evidence="1" id="KW-0732">Signal</keyword>